<gene>
    <name evidence="8" type="primary">LOC112049413</name>
</gene>
<dbReference type="InterPro" id="IPR029016">
    <property type="entry name" value="GAF-like_dom_sf"/>
</dbReference>
<dbReference type="Proteomes" id="UP001652582">
    <property type="component" value="Chromosome 13"/>
</dbReference>
<keyword evidence="7" id="KW-1185">Reference proteome</keyword>
<dbReference type="SUPFAM" id="SSF109604">
    <property type="entry name" value="HD-domain/PDEase-like"/>
    <property type="match status" value="1"/>
</dbReference>
<sequence>MSRYRFFTRNQEVGENVDGYVTGLRLLAQRCEFEQLEEGLIRDRIVCGICDSTVRDRLLRTDDLTLEKAIKICHANEISLTEGKQIEVAKTAEYTAGAAVDAVYRARARAPGGAAGSSGRGAGHSAARRMYIDEPGRRLDARLSAYSDVKCVSCGIGHNDQDRCPARFATCFRCFQRGHFKKCCVRANKKVLEVNEEITINDPLYVSVLNGDKCKDSVFVYIVNKLKNEIVLMTQNTHNPNRHEVNIPIEEGKIVAAHVAATKEYLLIPDVQRDHRFAEGLRWIDAKVALCMPVVKPDGDCYAVLELYRTRAEPYDNNALYTVVSVACWAGAAVHQAQERVTLQRTAHLNQELRTLLQNYFCDLASIDTMLTDMLAVVKSFIGAMRSSFYILDRDHVGDHVLADMWDDGWTSEKSNIPKKKIKVNLSLEPTPAELVAKTGTSLNVCDAYKDPRFSKEIDPTTGTVVRSCLVSPILDKTGVIGIVQLTNKTNAQPFNAEDEKIFEVFTSYCSLIVHFYNMQQKKKYYENLNKVYSDLMNLHLSPCRHDMDEIMETNGVILPPNNFKSYDYHISEGSKEDMPGLICYMFVDIFADKNFERQNLADFTLTILQCYRNNPYHNAEHAFCFTHTLYLILASNSGYFDFVETAALMIAGLCHDLDHPGFNNNFLALCKHPLSQMYKSSMLEYHHYFLAKKIIEDKNLLSKLSIADRDRILQEIKYNILCTDLAVYFQIRAQLTPILTERAFDWTNSCHRRLLKGILMTTSDLSGCCKPFGVSKTIAEDVYEEFYNQGDKERALGYTPLSMMDRRRSVNQPAEQIQFLSVVVLPCVMLLQNLFPNTSPLTDNCRKTQEQWHEEIEMRGQKLWRLDDSMQTTGRNRTGNKLDSE</sequence>
<proteinExistence type="inferred from homology"/>
<dbReference type="Gene3D" id="3.30.450.40">
    <property type="match status" value="2"/>
</dbReference>
<evidence type="ECO:0000256" key="1">
    <source>
        <dbReference type="ARBA" id="ARBA00007648"/>
    </source>
</evidence>
<evidence type="ECO:0000256" key="3">
    <source>
        <dbReference type="ARBA" id="ARBA00022723"/>
    </source>
</evidence>
<evidence type="ECO:0000313" key="8">
    <source>
        <dbReference type="RefSeq" id="XP_052741153.1"/>
    </source>
</evidence>
<feature type="domain" description="PDEase" evidence="6">
    <location>
        <begin position="544"/>
        <end position="860"/>
    </location>
</feature>
<dbReference type="EC" id="3.1.4.-" evidence="5"/>
<dbReference type="InterPro" id="IPR036971">
    <property type="entry name" value="PDEase_catalytic_dom_sf"/>
</dbReference>
<dbReference type="RefSeq" id="XP_052741153.1">
    <property type="nucleotide sequence ID" value="XM_052885193.1"/>
</dbReference>
<dbReference type="PRINTS" id="PR00387">
    <property type="entry name" value="PDIESTERASE1"/>
</dbReference>
<dbReference type="InterPro" id="IPR023088">
    <property type="entry name" value="PDEase"/>
</dbReference>
<dbReference type="InterPro" id="IPR023174">
    <property type="entry name" value="PDEase_CS"/>
</dbReference>
<dbReference type="SMART" id="SM00065">
    <property type="entry name" value="GAF"/>
    <property type="match status" value="2"/>
</dbReference>
<evidence type="ECO:0000259" key="6">
    <source>
        <dbReference type="PROSITE" id="PS51845"/>
    </source>
</evidence>
<evidence type="ECO:0000256" key="4">
    <source>
        <dbReference type="ARBA" id="ARBA00022801"/>
    </source>
</evidence>
<keyword evidence="2" id="KW-0140">cGMP</keyword>
<dbReference type="InterPro" id="IPR003607">
    <property type="entry name" value="HD/PDEase_dom"/>
</dbReference>
<comment type="similarity">
    <text evidence="1 5">Belongs to the cyclic nucleotide phosphodiesterase family.</text>
</comment>
<name>A0ABM3LQ11_BICAN</name>
<protein>
    <recommendedName>
        <fullName evidence="5">Phosphodiesterase</fullName>
        <ecNumber evidence="5">3.1.4.-</ecNumber>
    </recommendedName>
</protein>
<dbReference type="GeneID" id="112049413"/>
<keyword evidence="3 5" id="KW-0479">Metal-binding</keyword>
<dbReference type="SUPFAM" id="SSF55781">
    <property type="entry name" value="GAF domain-like"/>
    <property type="match status" value="2"/>
</dbReference>
<reference evidence="8" key="1">
    <citation type="submission" date="2025-08" db="UniProtKB">
        <authorList>
            <consortium name="RefSeq"/>
        </authorList>
    </citation>
    <scope>IDENTIFICATION</scope>
</reference>
<evidence type="ECO:0000256" key="2">
    <source>
        <dbReference type="ARBA" id="ARBA00022535"/>
    </source>
</evidence>
<dbReference type="PANTHER" id="PTHR11347">
    <property type="entry name" value="CYCLIC NUCLEOTIDE PHOSPHODIESTERASE"/>
    <property type="match status" value="1"/>
</dbReference>
<dbReference type="PROSITE" id="PS51845">
    <property type="entry name" value="PDEASE_I_2"/>
    <property type="match status" value="1"/>
</dbReference>
<dbReference type="PROSITE" id="PS00126">
    <property type="entry name" value="PDEASE_I_1"/>
    <property type="match status" value="1"/>
</dbReference>
<organism evidence="7 8">
    <name type="scientific">Bicyclus anynana</name>
    <name type="common">Squinting bush brown butterfly</name>
    <dbReference type="NCBI Taxonomy" id="110368"/>
    <lineage>
        <taxon>Eukaryota</taxon>
        <taxon>Metazoa</taxon>
        <taxon>Ecdysozoa</taxon>
        <taxon>Arthropoda</taxon>
        <taxon>Hexapoda</taxon>
        <taxon>Insecta</taxon>
        <taxon>Pterygota</taxon>
        <taxon>Neoptera</taxon>
        <taxon>Endopterygota</taxon>
        <taxon>Lepidoptera</taxon>
        <taxon>Glossata</taxon>
        <taxon>Ditrysia</taxon>
        <taxon>Papilionoidea</taxon>
        <taxon>Nymphalidae</taxon>
        <taxon>Satyrinae</taxon>
        <taxon>Satyrini</taxon>
        <taxon>Mycalesina</taxon>
        <taxon>Bicyclus</taxon>
    </lineage>
</organism>
<dbReference type="CDD" id="cd00077">
    <property type="entry name" value="HDc"/>
    <property type="match status" value="1"/>
</dbReference>
<dbReference type="Gene3D" id="1.10.1300.10">
    <property type="entry name" value="3'5'-cyclic nucleotide phosphodiesterase, catalytic domain"/>
    <property type="match status" value="1"/>
</dbReference>
<accession>A0ABM3LQ11</accession>
<keyword evidence="4 5" id="KW-0378">Hydrolase</keyword>
<comment type="cofactor">
    <cofactor evidence="5">
        <name>a divalent metal cation</name>
        <dbReference type="ChEBI" id="CHEBI:60240"/>
    </cofactor>
    <text evidence="5">Binds 2 divalent metal cations per subunit. Site 1 may preferentially bind zinc ions, while site 2 has a preference for magnesium and/or manganese ions.</text>
</comment>
<evidence type="ECO:0000256" key="5">
    <source>
        <dbReference type="RuleBase" id="RU363067"/>
    </source>
</evidence>
<dbReference type="InterPro" id="IPR003018">
    <property type="entry name" value="GAF"/>
</dbReference>
<dbReference type="Pfam" id="PF00233">
    <property type="entry name" value="PDEase_I"/>
    <property type="match status" value="1"/>
</dbReference>
<dbReference type="Pfam" id="PF01590">
    <property type="entry name" value="GAF"/>
    <property type="match status" value="2"/>
</dbReference>
<dbReference type="InterPro" id="IPR002073">
    <property type="entry name" value="PDEase_catalytic_dom"/>
</dbReference>
<evidence type="ECO:0000313" key="7">
    <source>
        <dbReference type="Proteomes" id="UP001652582"/>
    </source>
</evidence>